<dbReference type="OrthoDB" id="10437890at2759"/>
<protein>
    <submittedName>
        <fullName evidence="2">Uncharacterized protein</fullName>
    </submittedName>
</protein>
<reference evidence="2 3" key="1">
    <citation type="journal article" date="2018" name="Nat. Ecol. Evol.">
        <title>Pezizomycetes genomes reveal the molecular basis of ectomycorrhizal truffle lifestyle.</title>
        <authorList>
            <person name="Murat C."/>
            <person name="Payen T."/>
            <person name="Noel B."/>
            <person name="Kuo A."/>
            <person name="Morin E."/>
            <person name="Chen J."/>
            <person name="Kohler A."/>
            <person name="Krizsan K."/>
            <person name="Balestrini R."/>
            <person name="Da Silva C."/>
            <person name="Montanini B."/>
            <person name="Hainaut M."/>
            <person name="Levati E."/>
            <person name="Barry K.W."/>
            <person name="Belfiori B."/>
            <person name="Cichocki N."/>
            <person name="Clum A."/>
            <person name="Dockter R.B."/>
            <person name="Fauchery L."/>
            <person name="Guy J."/>
            <person name="Iotti M."/>
            <person name="Le Tacon F."/>
            <person name="Lindquist E.A."/>
            <person name="Lipzen A."/>
            <person name="Malagnac F."/>
            <person name="Mello A."/>
            <person name="Molinier V."/>
            <person name="Miyauchi S."/>
            <person name="Poulain J."/>
            <person name="Riccioni C."/>
            <person name="Rubini A."/>
            <person name="Sitrit Y."/>
            <person name="Splivallo R."/>
            <person name="Traeger S."/>
            <person name="Wang M."/>
            <person name="Zifcakova L."/>
            <person name="Wipf D."/>
            <person name="Zambonelli A."/>
            <person name="Paolocci F."/>
            <person name="Nowrousian M."/>
            <person name="Ottonello S."/>
            <person name="Baldrian P."/>
            <person name="Spatafora J.W."/>
            <person name="Henrissat B."/>
            <person name="Nagy L.G."/>
            <person name="Aury J.M."/>
            <person name="Wincker P."/>
            <person name="Grigoriev I.V."/>
            <person name="Bonfante P."/>
            <person name="Martin F.M."/>
        </authorList>
    </citation>
    <scope>NUCLEOTIDE SEQUENCE [LARGE SCALE GENOMIC DNA]</scope>
    <source>
        <strain evidence="2 3">CCBAS932</strain>
    </source>
</reference>
<dbReference type="Proteomes" id="UP000277580">
    <property type="component" value="Unassembled WGS sequence"/>
</dbReference>
<dbReference type="AlphaFoldDB" id="A0A3N4KPA6"/>
<name>A0A3N4KPA6_9PEZI</name>
<evidence type="ECO:0000313" key="2">
    <source>
        <dbReference type="EMBL" id="RPB12347.1"/>
    </source>
</evidence>
<evidence type="ECO:0000313" key="3">
    <source>
        <dbReference type="Proteomes" id="UP000277580"/>
    </source>
</evidence>
<organism evidence="2 3">
    <name type="scientific">Morchella conica CCBAS932</name>
    <dbReference type="NCBI Taxonomy" id="1392247"/>
    <lineage>
        <taxon>Eukaryota</taxon>
        <taxon>Fungi</taxon>
        <taxon>Dikarya</taxon>
        <taxon>Ascomycota</taxon>
        <taxon>Pezizomycotina</taxon>
        <taxon>Pezizomycetes</taxon>
        <taxon>Pezizales</taxon>
        <taxon>Morchellaceae</taxon>
        <taxon>Morchella</taxon>
    </lineage>
</organism>
<proteinExistence type="predicted"/>
<evidence type="ECO:0000256" key="1">
    <source>
        <dbReference type="SAM" id="Coils"/>
    </source>
</evidence>
<feature type="coiled-coil region" evidence="1">
    <location>
        <begin position="7"/>
        <end position="87"/>
    </location>
</feature>
<dbReference type="Gene3D" id="1.10.287.1490">
    <property type="match status" value="1"/>
</dbReference>
<keyword evidence="1" id="KW-0175">Coiled coil</keyword>
<keyword evidence="3" id="KW-1185">Reference proteome</keyword>
<accession>A0A3N4KPA6</accession>
<dbReference type="InParanoid" id="A0A3N4KPA6"/>
<dbReference type="EMBL" id="ML119129">
    <property type="protein sequence ID" value="RPB12347.1"/>
    <property type="molecule type" value="Genomic_DNA"/>
</dbReference>
<gene>
    <name evidence="2" type="ORF">P167DRAFT_574393</name>
</gene>
<sequence>MSPKSRIHSLNNKIEALGTKLARYTNRLDILEDTLVMGRERAWPYEVVPGIDREKKQRDIATLKDKISRVESDIEKLEGEVAAIRQGASGSAGPSGRLWR</sequence>